<sequence>MYMNMNMNYTAYYPSPPVSPSTMSYFAAPPGSMAAAVAAQPHPAVSASSVLPQPGALMRMQGLPYNTGVKDILSFFQGYQYAPEEYSGMVQMSHQARSLIQPKEWLCL</sequence>
<dbReference type="AlphaFoldDB" id="A0AAN8D5T5"/>
<organism evidence="1 2">
    <name type="scientific">Champsocephalus esox</name>
    <name type="common">pike icefish</name>
    <dbReference type="NCBI Taxonomy" id="159716"/>
    <lineage>
        <taxon>Eukaryota</taxon>
        <taxon>Metazoa</taxon>
        <taxon>Chordata</taxon>
        <taxon>Craniata</taxon>
        <taxon>Vertebrata</taxon>
        <taxon>Euteleostomi</taxon>
        <taxon>Actinopterygii</taxon>
        <taxon>Neopterygii</taxon>
        <taxon>Teleostei</taxon>
        <taxon>Neoteleostei</taxon>
        <taxon>Acanthomorphata</taxon>
        <taxon>Eupercaria</taxon>
        <taxon>Perciformes</taxon>
        <taxon>Notothenioidei</taxon>
        <taxon>Channichthyidae</taxon>
        <taxon>Champsocephalus</taxon>
    </lineage>
</organism>
<proteinExistence type="predicted"/>
<keyword evidence="2" id="KW-1185">Reference proteome</keyword>
<gene>
    <name evidence="1" type="ORF">CesoFtcFv8_000714</name>
</gene>
<name>A0AAN8D5T5_9TELE</name>
<reference evidence="1 2" key="1">
    <citation type="journal article" date="2023" name="Mol. Biol. Evol.">
        <title>Genomics of Secondarily Temperate Adaptation in the Only Non-Antarctic Icefish.</title>
        <authorList>
            <person name="Rivera-Colon A.G."/>
            <person name="Rayamajhi N."/>
            <person name="Minhas B.F."/>
            <person name="Madrigal G."/>
            <person name="Bilyk K.T."/>
            <person name="Yoon V."/>
            <person name="Hune M."/>
            <person name="Gregory S."/>
            <person name="Cheng C.H.C."/>
            <person name="Catchen J.M."/>
        </authorList>
    </citation>
    <scope>NUCLEOTIDE SEQUENCE [LARGE SCALE GENOMIC DNA]</scope>
    <source>
        <strain evidence="1">JC2023a</strain>
    </source>
</reference>
<comment type="caution">
    <text evidence="1">The sequence shown here is derived from an EMBL/GenBank/DDBJ whole genome shotgun (WGS) entry which is preliminary data.</text>
</comment>
<dbReference type="Proteomes" id="UP001335648">
    <property type="component" value="Unassembled WGS sequence"/>
</dbReference>
<dbReference type="EMBL" id="JAULUE010002046">
    <property type="protein sequence ID" value="KAK5915085.1"/>
    <property type="molecule type" value="Genomic_DNA"/>
</dbReference>
<evidence type="ECO:0000313" key="2">
    <source>
        <dbReference type="Proteomes" id="UP001335648"/>
    </source>
</evidence>
<protein>
    <submittedName>
        <fullName evidence="1">Uncharacterized protein</fullName>
    </submittedName>
</protein>
<evidence type="ECO:0000313" key="1">
    <source>
        <dbReference type="EMBL" id="KAK5915085.1"/>
    </source>
</evidence>
<accession>A0AAN8D5T5</accession>